<gene>
    <name evidence="1" type="ORF">J2125_001105</name>
</gene>
<reference evidence="2" key="2">
    <citation type="submission" date="2023-07" db="EMBL/GenBank/DDBJ databases">
        <title>Genome mining of underrepresented organisms for secondary metabolites.</title>
        <authorList>
            <person name="D'Agostino P.M."/>
        </authorList>
    </citation>
    <scope>NUCLEOTIDE SEQUENCE [LARGE SCALE GENOMIC DNA]</scope>
    <source>
        <strain evidence="2">WS4403</strain>
    </source>
</reference>
<keyword evidence="2" id="KW-1185">Reference proteome</keyword>
<dbReference type="EMBL" id="JAGGMQ010000001">
    <property type="protein sequence ID" value="MBP2167913.1"/>
    <property type="molecule type" value="Genomic_DNA"/>
</dbReference>
<sequence length="87" mass="9648">MFQLNYHPEAVEEVAALPDSLRGKMVRLLDQLEARGNALRKECDPCQLGYAASLCCRVWYSSCANRKSLNAKKAGIIRPSHDLAVSV</sequence>
<comment type="caution">
    <text evidence="1">The sequence shown here is derived from an EMBL/GenBank/DDBJ whole genome shotgun (WGS) entry which is preliminary data.</text>
</comment>
<evidence type="ECO:0000313" key="2">
    <source>
        <dbReference type="Proteomes" id="UP001195624"/>
    </source>
</evidence>
<protein>
    <submittedName>
        <fullName evidence="1">Uncharacterized protein</fullName>
    </submittedName>
</protein>
<organism evidence="1 2">
    <name type="scientific">Winslowiella toletana</name>
    <dbReference type="NCBI Taxonomy" id="92490"/>
    <lineage>
        <taxon>Bacteria</taxon>
        <taxon>Pseudomonadati</taxon>
        <taxon>Pseudomonadota</taxon>
        <taxon>Gammaproteobacteria</taxon>
        <taxon>Enterobacterales</taxon>
        <taxon>Erwiniaceae</taxon>
        <taxon>Winslowiella</taxon>
    </lineage>
</organism>
<dbReference type="Proteomes" id="UP001195624">
    <property type="component" value="Unassembled WGS sequence"/>
</dbReference>
<proteinExistence type="predicted"/>
<accession>A0ABS4P5K9</accession>
<name>A0ABS4P5K9_9GAMM</name>
<evidence type="ECO:0000313" key="1">
    <source>
        <dbReference type="EMBL" id="MBP2167913.1"/>
    </source>
</evidence>
<reference evidence="1 2" key="1">
    <citation type="submission" date="2021-03" db="EMBL/GenBank/DDBJ databases">
        <authorList>
            <person name="D'Agostino P."/>
            <person name="Huntemann M."/>
            <person name="Clum A."/>
            <person name="Spunde A."/>
            <person name="Palaniappan K."/>
            <person name="Ritter S."/>
            <person name="Mikhailova N."/>
            <person name="Chen I.-M."/>
            <person name="Stamatis D."/>
            <person name="Reddy T."/>
            <person name="O'Malley R."/>
            <person name="Daum C."/>
            <person name="Shapiro N."/>
            <person name="Ivanova N."/>
            <person name="Kyrpides N."/>
            <person name="Woyke T."/>
        </authorList>
    </citation>
    <scope>NUCLEOTIDE SEQUENCE [LARGE SCALE GENOMIC DNA]</scope>
    <source>
        <strain evidence="1 2">WS4403</strain>
    </source>
</reference>